<dbReference type="Proteomes" id="UP000596661">
    <property type="component" value="Chromosome 8"/>
</dbReference>
<sequence length="289" mass="31831">MYQSFLLGRIPVAMSILISPFDAFSIFVISALKHQMYLLRHSCSPCFTLVMLVFGMISLKASRPYFGSVVPSYGVICGSLKLGGSGSTSISLYKGHSSSTSSSSFESPFVVTIILRRRYSISTSNSFIFPLIVPQRLAGATLTLFVVFIGGPLIKRLKPYRAGGDEQCSGDGCFDDQLASSTGFLHACKPSQNACMDYFMQPYRDASMHAYACLIEMVACMLFCDACMHAFLGCFLTFFVEMLACILVKMLAHMLCQDACTHACRDACMQALLRRLQDWLLILTLHSSS</sequence>
<dbReference type="EMBL" id="UZAU01000706">
    <property type="status" value="NOT_ANNOTATED_CDS"/>
    <property type="molecule type" value="Genomic_DNA"/>
</dbReference>
<keyword evidence="3" id="KW-1185">Reference proteome</keyword>
<dbReference type="EnsemblPlants" id="evm.model.08.1216">
    <property type="protein sequence ID" value="cds.evm.model.08.1216"/>
    <property type="gene ID" value="evm.TU.08.1216"/>
</dbReference>
<accession>A0A803Q7Z6</accession>
<reference evidence="2" key="1">
    <citation type="submission" date="2018-11" db="EMBL/GenBank/DDBJ databases">
        <authorList>
            <person name="Grassa J C."/>
        </authorList>
    </citation>
    <scope>NUCLEOTIDE SEQUENCE [LARGE SCALE GENOMIC DNA]</scope>
</reference>
<proteinExistence type="predicted"/>
<evidence type="ECO:0000313" key="3">
    <source>
        <dbReference type="Proteomes" id="UP000596661"/>
    </source>
</evidence>
<protein>
    <submittedName>
        <fullName evidence="2">Uncharacterized protein</fullName>
    </submittedName>
</protein>
<feature type="transmembrane region" description="Helical" evidence="1">
    <location>
        <begin position="12"/>
        <end position="32"/>
    </location>
</feature>
<evidence type="ECO:0000256" key="1">
    <source>
        <dbReference type="SAM" id="Phobius"/>
    </source>
</evidence>
<dbReference type="Gramene" id="evm.model.08.1216">
    <property type="protein sequence ID" value="cds.evm.model.08.1216"/>
    <property type="gene ID" value="evm.TU.08.1216"/>
</dbReference>
<organism evidence="2 3">
    <name type="scientific">Cannabis sativa</name>
    <name type="common">Hemp</name>
    <name type="synonym">Marijuana</name>
    <dbReference type="NCBI Taxonomy" id="3483"/>
    <lineage>
        <taxon>Eukaryota</taxon>
        <taxon>Viridiplantae</taxon>
        <taxon>Streptophyta</taxon>
        <taxon>Embryophyta</taxon>
        <taxon>Tracheophyta</taxon>
        <taxon>Spermatophyta</taxon>
        <taxon>Magnoliopsida</taxon>
        <taxon>eudicotyledons</taxon>
        <taxon>Gunneridae</taxon>
        <taxon>Pentapetalae</taxon>
        <taxon>rosids</taxon>
        <taxon>fabids</taxon>
        <taxon>Rosales</taxon>
        <taxon>Cannabaceae</taxon>
        <taxon>Cannabis</taxon>
    </lineage>
</organism>
<name>A0A803Q7Z6_CANSA</name>
<feature type="transmembrane region" description="Helical" evidence="1">
    <location>
        <begin position="38"/>
        <end position="59"/>
    </location>
</feature>
<reference evidence="2" key="2">
    <citation type="submission" date="2021-03" db="UniProtKB">
        <authorList>
            <consortium name="EnsemblPlants"/>
        </authorList>
    </citation>
    <scope>IDENTIFICATION</scope>
</reference>
<dbReference type="AlphaFoldDB" id="A0A803Q7Z6"/>
<evidence type="ECO:0000313" key="2">
    <source>
        <dbReference type="EnsemblPlants" id="cds.evm.model.08.1216"/>
    </source>
</evidence>
<keyword evidence="1" id="KW-0812">Transmembrane</keyword>
<feature type="transmembrane region" description="Helical" evidence="1">
    <location>
        <begin position="127"/>
        <end position="149"/>
    </location>
</feature>
<keyword evidence="1" id="KW-1133">Transmembrane helix</keyword>
<keyword evidence="1" id="KW-0472">Membrane</keyword>